<evidence type="ECO:0000313" key="2">
    <source>
        <dbReference type="EMBL" id="RDI74079.1"/>
    </source>
</evidence>
<dbReference type="AlphaFoldDB" id="A0A7M2YWW8"/>
<evidence type="ECO:0000313" key="3">
    <source>
        <dbReference type="Proteomes" id="UP000254134"/>
    </source>
</evidence>
<feature type="region of interest" description="Disordered" evidence="1">
    <location>
        <begin position="94"/>
        <end position="121"/>
    </location>
</feature>
<organism evidence="2 3">
    <name type="scientific">Gaiella occulta</name>
    <dbReference type="NCBI Taxonomy" id="1002870"/>
    <lineage>
        <taxon>Bacteria</taxon>
        <taxon>Bacillati</taxon>
        <taxon>Actinomycetota</taxon>
        <taxon>Thermoleophilia</taxon>
        <taxon>Gaiellales</taxon>
        <taxon>Gaiellaceae</taxon>
        <taxon>Gaiella</taxon>
    </lineage>
</organism>
<comment type="caution">
    <text evidence="2">The sequence shown here is derived from an EMBL/GenBank/DDBJ whole genome shotgun (WGS) entry which is preliminary data.</text>
</comment>
<dbReference type="PANTHER" id="PTHR36456">
    <property type="entry name" value="UPF0232 PROTEIN SCO3875"/>
    <property type="match status" value="1"/>
</dbReference>
<dbReference type="OrthoDB" id="5516926at2"/>
<proteinExistence type="predicted"/>
<keyword evidence="3" id="KW-1185">Reference proteome</keyword>
<dbReference type="RefSeq" id="WP_114796600.1">
    <property type="nucleotide sequence ID" value="NZ_QQZY01000005.1"/>
</dbReference>
<name>A0A7M2YWW8_9ACTN</name>
<reference evidence="3" key="2">
    <citation type="journal article" date="2019" name="MicrobiologyOpen">
        <title>High-quality draft genome sequence of Gaiella occulta isolated from a 150 meter deep mineral water borehole and comparison with the genome sequences of other deep-branching lineages of the phylum Actinobacteria.</title>
        <authorList>
            <person name="Severino R."/>
            <person name="Froufe H.J.C."/>
            <person name="Barroso C."/>
            <person name="Albuquerque L."/>
            <person name="Lobo-da-Cunha A."/>
            <person name="da Costa M.S."/>
            <person name="Egas C."/>
        </authorList>
    </citation>
    <scope>NUCLEOTIDE SEQUENCE [LARGE SCALE GENOMIC DNA]</scope>
    <source>
        <strain evidence="3">F2-233</strain>
    </source>
</reference>
<gene>
    <name evidence="2" type="ORF">Gocc_2176</name>
</gene>
<evidence type="ECO:0008006" key="4">
    <source>
        <dbReference type="Google" id="ProtNLM"/>
    </source>
</evidence>
<dbReference type="InterPro" id="IPR007922">
    <property type="entry name" value="DciA-like"/>
</dbReference>
<dbReference type="Pfam" id="PF05258">
    <property type="entry name" value="DciA"/>
    <property type="match status" value="1"/>
</dbReference>
<sequence>MDRLADSVRGALRTVGVPDVGALADLTRAWPGAVGDAIARAAWPRRMTRDGVLHVATVSSTWAFELGHLAAQIQHELALAAPAAGLTGLRFAPGPVPAAAAAPPEQRRPPRPMPGEEERRAAAAIAAAIEDPQLRESVARAAAASLARAAADRRF</sequence>
<reference evidence="2 3" key="1">
    <citation type="submission" date="2018-07" db="EMBL/GenBank/DDBJ databases">
        <title>High-quality-draft genome sequence of Gaiella occulta.</title>
        <authorList>
            <person name="Severino R."/>
            <person name="Froufe H.J.C."/>
            <person name="Rainey F.A."/>
            <person name="Barroso C."/>
            <person name="Albuquerque L."/>
            <person name="Lobo-Da-Cunha A."/>
            <person name="Da Costa M.S."/>
            <person name="Egas C."/>
        </authorList>
    </citation>
    <scope>NUCLEOTIDE SEQUENCE [LARGE SCALE GENOMIC DNA]</scope>
    <source>
        <strain evidence="2 3">F2-233</strain>
    </source>
</reference>
<evidence type="ECO:0000256" key="1">
    <source>
        <dbReference type="SAM" id="MobiDB-lite"/>
    </source>
</evidence>
<dbReference type="Proteomes" id="UP000254134">
    <property type="component" value="Unassembled WGS sequence"/>
</dbReference>
<protein>
    <recommendedName>
        <fullName evidence="4">DUF721 domain-containing protein</fullName>
    </recommendedName>
</protein>
<dbReference type="EMBL" id="QQZY01000005">
    <property type="protein sequence ID" value="RDI74079.1"/>
    <property type="molecule type" value="Genomic_DNA"/>
</dbReference>
<accession>A0A7M2YWW8</accession>
<feature type="compositionally biased region" description="Low complexity" evidence="1">
    <location>
        <begin position="94"/>
        <end position="104"/>
    </location>
</feature>
<dbReference type="PANTHER" id="PTHR36456:SF1">
    <property type="entry name" value="UPF0232 PROTEIN SCO3875"/>
    <property type="match status" value="1"/>
</dbReference>